<dbReference type="AlphaFoldDB" id="A0A7S3C4Z1"/>
<feature type="compositionally biased region" description="Basic and acidic residues" evidence="1">
    <location>
        <begin position="11"/>
        <end position="21"/>
    </location>
</feature>
<organism evidence="2">
    <name type="scientific">Prasinoderma singulare</name>
    <dbReference type="NCBI Taxonomy" id="676789"/>
    <lineage>
        <taxon>Eukaryota</taxon>
        <taxon>Viridiplantae</taxon>
        <taxon>Prasinodermophyta</taxon>
        <taxon>Prasinodermophyceae</taxon>
        <taxon>Prasinodermales</taxon>
        <taxon>Prasinodermaceae</taxon>
        <taxon>Prasinoderma</taxon>
    </lineage>
</organism>
<feature type="region of interest" description="Disordered" evidence="1">
    <location>
        <begin position="1"/>
        <end position="54"/>
    </location>
</feature>
<name>A0A7S3C4Z1_9VIRI</name>
<evidence type="ECO:0000256" key="1">
    <source>
        <dbReference type="SAM" id="MobiDB-lite"/>
    </source>
</evidence>
<sequence>MPADPVEEDAGGEKPADRATEDCEAGVVEAEGGVGAGSMLQAGGAGEEEDASDLVTTAVPASTTQRFMSALQAWQRQGFKGTSFNMRQSLTPSPAPPVEGKDSVAGIPLPAAKRLKIDAES</sequence>
<reference evidence="2" key="1">
    <citation type="submission" date="2021-01" db="EMBL/GenBank/DDBJ databases">
        <authorList>
            <person name="Corre E."/>
            <person name="Pelletier E."/>
            <person name="Niang G."/>
            <person name="Scheremetjew M."/>
            <person name="Finn R."/>
            <person name="Kale V."/>
            <person name="Holt S."/>
            <person name="Cochrane G."/>
            <person name="Meng A."/>
            <person name="Brown T."/>
            <person name="Cohen L."/>
        </authorList>
    </citation>
    <scope>NUCLEOTIDE SEQUENCE</scope>
    <source>
        <strain evidence="2">RCC927</strain>
    </source>
</reference>
<protein>
    <submittedName>
        <fullName evidence="2">Uncharacterized protein</fullName>
    </submittedName>
</protein>
<evidence type="ECO:0000313" key="2">
    <source>
        <dbReference type="EMBL" id="CAE0154308.1"/>
    </source>
</evidence>
<accession>A0A7S3C4Z1</accession>
<proteinExistence type="predicted"/>
<feature type="region of interest" description="Disordered" evidence="1">
    <location>
        <begin position="84"/>
        <end position="105"/>
    </location>
</feature>
<dbReference type="EMBL" id="HBHY01022752">
    <property type="protein sequence ID" value="CAE0154308.1"/>
    <property type="molecule type" value="Transcribed_RNA"/>
</dbReference>
<feature type="compositionally biased region" description="Acidic residues" evidence="1">
    <location>
        <begin position="1"/>
        <end position="10"/>
    </location>
</feature>
<gene>
    <name evidence="2" type="ORF">PSIN1315_LOCUS14609</name>
</gene>